<dbReference type="Proteomes" id="UP000823912">
    <property type="component" value="Unassembled WGS sequence"/>
</dbReference>
<dbReference type="Gene3D" id="3.60.21.10">
    <property type="match status" value="1"/>
</dbReference>
<name>A0A9D1E8T1_9FIRM</name>
<dbReference type="InterPro" id="IPR051158">
    <property type="entry name" value="Metallophosphoesterase_sf"/>
</dbReference>
<evidence type="ECO:0000313" key="6">
    <source>
        <dbReference type="Proteomes" id="UP000823912"/>
    </source>
</evidence>
<dbReference type="AlphaFoldDB" id="A0A9D1E8T1"/>
<dbReference type="EMBL" id="DVHM01000045">
    <property type="protein sequence ID" value="HIR70184.1"/>
    <property type="molecule type" value="Genomic_DNA"/>
</dbReference>
<dbReference type="SUPFAM" id="SSF56300">
    <property type="entry name" value="Metallo-dependent phosphatases"/>
    <property type="match status" value="1"/>
</dbReference>
<dbReference type="InterPro" id="IPR004843">
    <property type="entry name" value="Calcineurin-like_PHP"/>
</dbReference>
<dbReference type="GO" id="GO:0008758">
    <property type="term" value="F:UDP-2,3-diacylglucosamine hydrolase activity"/>
    <property type="evidence" value="ECO:0007669"/>
    <property type="project" value="TreeGrafter"/>
</dbReference>
<keyword evidence="3" id="KW-0812">Transmembrane</keyword>
<keyword evidence="3" id="KW-1133">Transmembrane helix</keyword>
<dbReference type="GO" id="GO:0009245">
    <property type="term" value="P:lipid A biosynthetic process"/>
    <property type="evidence" value="ECO:0007669"/>
    <property type="project" value="TreeGrafter"/>
</dbReference>
<keyword evidence="1" id="KW-0479">Metal-binding</keyword>
<dbReference type="Gene3D" id="3.30.300.180">
    <property type="match status" value="1"/>
</dbReference>
<keyword evidence="3" id="KW-0472">Membrane</keyword>
<protein>
    <submittedName>
        <fullName evidence="5">Metallophosphoesterase</fullName>
    </submittedName>
</protein>
<reference evidence="5" key="2">
    <citation type="journal article" date="2021" name="PeerJ">
        <title>Extensive microbial diversity within the chicken gut microbiome revealed by metagenomics and culture.</title>
        <authorList>
            <person name="Gilroy R."/>
            <person name="Ravi A."/>
            <person name="Getino M."/>
            <person name="Pursley I."/>
            <person name="Horton D.L."/>
            <person name="Alikhan N.F."/>
            <person name="Baker D."/>
            <person name="Gharbi K."/>
            <person name="Hall N."/>
            <person name="Watson M."/>
            <person name="Adriaenssens E.M."/>
            <person name="Foster-Nyarko E."/>
            <person name="Jarju S."/>
            <person name="Secka A."/>
            <person name="Antonio M."/>
            <person name="Oren A."/>
            <person name="Chaudhuri R.R."/>
            <person name="La Ragione R."/>
            <person name="Hildebrand F."/>
            <person name="Pallen M.J."/>
        </authorList>
    </citation>
    <scope>NUCLEOTIDE SEQUENCE</scope>
    <source>
        <strain evidence="5">ChiSjej5B23-6657</strain>
    </source>
</reference>
<gene>
    <name evidence="5" type="ORF">IAA55_02755</name>
</gene>
<organism evidence="5 6">
    <name type="scientific">Candidatus Pullilachnospira gallistercoris</name>
    <dbReference type="NCBI Taxonomy" id="2840911"/>
    <lineage>
        <taxon>Bacteria</taxon>
        <taxon>Bacillati</taxon>
        <taxon>Bacillota</taxon>
        <taxon>Clostridia</taxon>
        <taxon>Lachnospirales</taxon>
        <taxon>Lachnospiraceae</taxon>
        <taxon>Lachnospiraceae incertae sedis</taxon>
        <taxon>Candidatus Pullilachnospira</taxon>
    </lineage>
</organism>
<feature type="transmembrane region" description="Helical" evidence="3">
    <location>
        <begin position="131"/>
        <end position="152"/>
    </location>
</feature>
<evidence type="ECO:0000256" key="1">
    <source>
        <dbReference type="ARBA" id="ARBA00022723"/>
    </source>
</evidence>
<reference evidence="5" key="1">
    <citation type="submission" date="2020-10" db="EMBL/GenBank/DDBJ databases">
        <authorList>
            <person name="Gilroy R."/>
        </authorList>
    </citation>
    <scope>NUCLEOTIDE SEQUENCE</scope>
    <source>
        <strain evidence="5">ChiSjej5B23-6657</strain>
    </source>
</reference>
<evidence type="ECO:0000259" key="4">
    <source>
        <dbReference type="Pfam" id="PF00149"/>
    </source>
</evidence>
<dbReference type="InterPro" id="IPR029052">
    <property type="entry name" value="Metallo-depent_PP-like"/>
</dbReference>
<dbReference type="GO" id="GO:0016020">
    <property type="term" value="C:membrane"/>
    <property type="evidence" value="ECO:0007669"/>
    <property type="project" value="GOC"/>
</dbReference>
<dbReference type="Pfam" id="PF00149">
    <property type="entry name" value="Metallophos"/>
    <property type="match status" value="1"/>
</dbReference>
<sequence>MRKDTKTGGGAAGQIIWDVACRRMSKVFSERVMRNWIEHFTLEELDADRAVIRYDGNLDLENFKGRYLDKLTQCLTWAAGHELKVELYQGKKKIRRGDRRLSEVEDVSGHPWKPGGYGETVSEKKNRFSGVLHVLAGILILCLVTAVVVVIGNAVRNRDFKETYYQVGSGKISENMRIIQISDLHDSSYGEHNEDLVSRMEELKPDLIVLTGDIIDESGDDDTVALNLCEQLVDLAPVYYVWGNHETMASFDLNDMSIEEIDELLGCDEDNRSSEGFWDMEDDLKDSLEDLGVYVLWNQYETVQIGRSQVDIYGVLTGNAYAFWQYAEDSYTEFRYENTDHFKLLLSHEPYIFETWDGDSWADLSLAGHTHGGEIRLPYIGGLYEYQYGFLPEFGKNDHMISGQYDVEGRPLIISNGMSKGDFLRINNQPELVVVDVNRY</sequence>
<dbReference type="PANTHER" id="PTHR31302:SF31">
    <property type="entry name" value="PHOSPHODIESTERASE YAEI"/>
    <property type="match status" value="1"/>
</dbReference>
<dbReference type="InterPro" id="IPR038454">
    <property type="entry name" value="DnaA_N_sf"/>
</dbReference>
<proteinExistence type="predicted"/>
<dbReference type="PANTHER" id="PTHR31302">
    <property type="entry name" value="TRANSMEMBRANE PROTEIN WITH METALLOPHOSPHOESTERASE DOMAIN-RELATED"/>
    <property type="match status" value="1"/>
</dbReference>
<evidence type="ECO:0000256" key="2">
    <source>
        <dbReference type="ARBA" id="ARBA00022801"/>
    </source>
</evidence>
<evidence type="ECO:0000256" key="3">
    <source>
        <dbReference type="SAM" id="Phobius"/>
    </source>
</evidence>
<accession>A0A9D1E8T1</accession>
<feature type="domain" description="Calcineurin-like phosphoesterase" evidence="4">
    <location>
        <begin position="176"/>
        <end position="372"/>
    </location>
</feature>
<dbReference type="GO" id="GO:0046872">
    <property type="term" value="F:metal ion binding"/>
    <property type="evidence" value="ECO:0007669"/>
    <property type="project" value="UniProtKB-KW"/>
</dbReference>
<evidence type="ECO:0000313" key="5">
    <source>
        <dbReference type="EMBL" id="HIR70184.1"/>
    </source>
</evidence>
<comment type="caution">
    <text evidence="5">The sequence shown here is derived from an EMBL/GenBank/DDBJ whole genome shotgun (WGS) entry which is preliminary data.</text>
</comment>
<keyword evidence="2" id="KW-0378">Hydrolase</keyword>